<keyword evidence="2" id="KW-1185">Reference proteome</keyword>
<protein>
    <submittedName>
        <fullName evidence="1">Uncharacterized protein</fullName>
    </submittedName>
</protein>
<name>A0A8R1Y654_ONCVO</name>
<dbReference type="AlphaFoldDB" id="A0A8R1Y654"/>
<evidence type="ECO:0000313" key="2">
    <source>
        <dbReference type="Proteomes" id="UP000024404"/>
    </source>
</evidence>
<accession>A0A8R1Y654</accession>
<proteinExistence type="predicted"/>
<dbReference type="EnsemblMetazoa" id="OVOC753.1">
    <property type="protein sequence ID" value="OVOC753.1"/>
    <property type="gene ID" value="WBGene00237562"/>
</dbReference>
<dbReference type="Proteomes" id="UP000024404">
    <property type="component" value="Unassembled WGS sequence"/>
</dbReference>
<dbReference type="EMBL" id="CMVM020000020">
    <property type="status" value="NOT_ANNOTATED_CDS"/>
    <property type="molecule type" value="Genomic_DNA"/>
</dbReference>
<organism evidence="1 2">
    <name type="scientific">Onchocerca volvulus</name>
    <dbReference type="NCBI Taxonomy" id="6282"/>
    <lineage>
        <taxon>Eukaryota</taxon>
        <taxon>Metazoa</taxon>
        <taxon>Ecdysozoa</taxon>
        <taxon>Nematoda</taxon>
        <taxon>Chromadorea</taxon>
        <taxon>Rhabditida</taxon>
        <taxon>Spirurina</taxon>
        <taxon>Spiruromorpha</taxon>
        <taxon>Filarioidea</taxon>
        <taxon>Onchocercidae</taxon>
        <taxon>Onchocerca</taxon>
    </lineage>
</organism>
<sequence length="68" mass="8226">MFSIFLLLMDLFRNKNSGLNTRMFEKTDATPYIFKKTSYLVRKIFVRKMIKDFIIWYIEGNIIFAMCV</sequence>
<reference evidence="2" key="1">
    <citation type="submission" date="2013-10" db="EMBL/GenBank/DDBJ databases">
        <title>Genome sequencing of Onchocerca volvulus.</title>
        <authorList>
            <person name="Cotton J."/>
            <person name="Tsai J."/>
            <person name="Stanley E."/>
            <person name="Tracey A."/>
            <person name="Holroyd N."/>
            <person name="Lustigman S."/>
            <person name="Berriman M."/>
        </authorList>
    </citation>
    <scope>NUCLEOTIDE SEQUENCE</scope>
</reference>
<evidence type="ECO:0000313" key="1">
    <source>
        <dbReference type="EnsemblMetazoa" id="OVOC753.1"/>
    </source>
</evidence>
<reference evidence="1" key="2">
    <citation type="submission" date="2022-06" db="UniProtKB">
        <authorList>
            <consortium name="EnsemblMetazoa"/>
        </authorList>
    </citation>
    <scope>IDENTIFICATION</scope>
</reference>